<evidence type="ECO:0000256" key="2">
    <source>
        <dbReference type="SAM" id="Phobius"/>
    </source>
</evidence>
<gene>
    <name evidence="4" type="ORF">E7201_00865</name>
</gene>
<feature type="transmembrane region" description="Helical" evidence="2">
    <location>
        <begin position="32"/>
        <end position="58"/>
    </location>
</feature>
<dbReference type="PANTHER" id="PTHR30373:SF2">
    <property type="entry name" value="UPF0603 PROTEIN YGCG"/>
    <property type="match status" value="1"/>
</dbReference>
<proteinExistence type="predicted"/>
<dbReference type="Proteomes" id="UP000761380">
    <property type="component" value="Unassembled WGS sequence"/>
</dbReference>
<dbReference type="InterPro" id="IPR007621">
    <property type="entry name" value="TPM_dom"/>
</dbReference>
<evidence type="ECO:0000256" key="1">
    <source>
        <dbReference type="SAM" id="MobiDB-lite"/>
    </source>
</evidence>
<dbReference type="Gene3D" id="3.10.310.50">
    <property type="match status" value="1"/>
</dbReference>
<keyword evidence="2" id="KW-0472">Membrane</keyword>
<dbReference type="PANTHER" id="PTHR30373">
    <property type="entry name" value="UPF0603 PROTEIN YGCG"/>
    <property type="match status" value="1"/>
</dbReference>
<dbReference type="Pfam" id="PF04536">
    <property type="entry name" value="TPM_phosphatase"/>
    <property type="match status" value="1"/>
</dbReference>
<feature type="domain" description="TPM" evidence="3">
    <location>
        <begin position="57"/>
        <end position="179"/>
    </location>
</feature>
<sequence>MACSHLRLSCLLCTLRLNGCWRIEEGMAMKKILAIVQGICLMLLLIGQSAAFAAVPVVDQAKLLSTSQREALTAKIQQVEAGHKVKIGICTMQDLPGGMSAGKYANNILDKNYANGENGSIVLVLAMGSRDWYISTDNNMRAKITDDVGIKGLKNLFLDDLSNGDYSDGFNNFVDGVDKYLTYYETEGVPYDPANEFDMFAAIIAVMVAAVGGFGFAYYLICGMSNVAPAVEAAAYLKQDSVDIFQRQDRYLYTTVTRRKKSKSSDSSSSASDSSHGGGGGKF</sequence>
<evidence type="ECO:0000313" key="5">
    <source>
        <dbReference type="Proteomes" id="UP000761380"/>
    </source>
</evidence>
<organism evidence="4 5">
    <name type="scientific">Selenomonas ruminantium</name>
    <dbReference type="NCBI Taxonomy" id="971"/>
    <lineage>
        <taxon>Bacteria</taxon>
        <taxon>Bacillati</taxon>
        <taxon>Bacillota</taxon>
        <taxon>Negativicutes</taxon>
        <taxon>Selenomonadales</taxon>
        <taxon>Selenomonadaceae</taxon>
        <taxon>Selenomonas</taxon>
    </lineage>
</organism>
<comment type="caution">
    <text evidence="4">The sequence shown here is derived from an EMBL/GenBank/DDBJ whole genome shotgun (WGS) entry which is preliminary data.</text>
</comment>
<reference evidence="4" key="1">
    <citation type="submission" date="2019-04" db="EMBL/GenBank/DDBJ databases">
        <title>Evolution of Biomass-Degrading Anaerobic Consortia Revealed by Metagenomics.</title>
        <authorList>
            <person name="Peng X."/>
        </authorList>
    </citation>
    <scope>NUCLEOTIDE SEQUENCE</scope>
    <source>
        <strain evidence="4">SIG240</strain>
    </source>
</reference>
<protein>
    <submittedName>
        <fullName evidence="4">TPM domain-containing protein</fullName>
    </submittedName>
</protein>
<feature type="compositionally biased region" description="Low complexity" evidence="1">
    <location>
        <begin position="265"/>
        <end position="275"/>
    </location>
</feature>
<feature type="transmembrane region" description="Helical" evidence="2">
    <location>
        <begin position="200"/>
        <end position="221"/>
    </location>
</feature>
<feature type="region of interest" description="Disordered" evidence="1">
    <location>
        <begin position="256"/>
        <end position="283"/>
    </location>
</feature>
<name>A0A927WPR4_SELRU</name>
<keyword evidence="2" id="KW-0812">Transmembrane</keyword>
<evidence type="ECO:0000313" key="4">
    <source>
        <dbReference type="EMBL" id="MBE6091722.1"/>
    </source>
</evidence>
<dbReference type="EMBL" id="SVBY01000004">
    <property type="protein sequence ID" value="MBE6091722.1"/>
    <property type="molecule type" value="Genomic_DNA"/>
</dbReference>
<evidence type="ECO:0000259" key="3">
    <source>
        <dbReference type="Pfam" id="PF04536"/>
    </source>
</evidence>
<accession>A0A927WPR4</accession>
<keyword evidence="2" id="KW-1133">Transmembrane helix</keyword>
<dbReference type="AlphaFoldDB" id="A0A927WPR4"/>